<keyword evidence="8 16" id="KW-0808">Transferase</keyword>
<keyword evidence="13" id="KW-0496">Mitochondrion</keyword>
<keyword evidence="7 16" id="KW-0662">Pyridine nucleotide biosynthesis</keyword>
<dbReference type="InterPro" id="IPR004821">
    <property type="entry name" value="Cyt_trans-like"/>
</dbReference>
<evidence type="ECO:0000256" key="6">
    <source>
        <dbReference type="ARBA" id="ARBA00011881"/>
    </source>
</evidence>
<name>A0A9N9TDF4_PHYSR</name>
<evidence type="ECO:0000256" key="1">
    <source>
        <dbReference type="ARBA" id="ARBA00001946"/>
    </source>
</evidence>
<dbReference type="Pfam" id="PF01467">
    <property type="entry name" value="CTP_transf_like"/>
    <property type="match status" value="1"/>
</dbReference>
<reference evidence="18" key="1">
    <citation type="submission" date="2022-01" db="EMBL/GenBank/DDBJ databases">
        <authorList>
            <person name="King R."/>
        </authorList>
    </citation>
    <scope>NUCLEOTIDE SEQUENCE</scope>
</reference>
<keyword evidence="9 16" id="KW-0548">Nucleotidyltransferase</keyword>
<dbReference type="SUPFAM" id="SSF52374">
    <property type="entry name" value="Nucleotidylyl transferase"/>
    <property type="match status" value="1"/>
</dbReference>
<evidence type="ECO:0000256" key="3">
    <source>
        <dbReference type="ARBA" id="ARBA00004658"/>
    </source>
</evidence>
<organism evidence="18 19">
    <name type="scientific">Phyllotreta striolata</name>
    <name type="common">Striped flea beetle</name>
    <name type="synonym">Crioceris striolata</name>
    <dbReference type="NCBI Taxonomy" id="444603"/>
    <lineage>
        <taxon>Eukaryota</taxon>
        <taxon>Metazoa</taxon>
        <taxon>Ecdysozoa</taxon>
        <taxon>Arthropoda</taxon>
        <taxon>Hexapoda</taxon>
        <taxon>Insecta</taxon>
        <taxon>Pterygota</taxon>
        <taxon>Neoptera</taxon>
        <taxon>Endopterygota</taxon>
        <taxon>Coleoptera</taxon>
        <taxon>Polyphaga</taxon>
        <taxon>Cucujiformia</taxon>
        <taxon>Chrysomeloidea</taxon>
        <taxon>Chrysomelidae</taxon>
        <taxon>Galerucinae</taxon>
        <taxon>Alticini</taxon>
        <taxon>Phyllotreta</taxon>
    </lineage>
</organism>
<dbReference type="InterPro" id="IPR045094">
    <property type="entry name" value="NMNAT_euk"/>
</dbReference>
<evidence type="ECO:0000256" key="11">
    <source>
        <dbReference type="ARBA" id="ARBA00022840"/>
    </source>
</evidence>
<dbReference type="InterPro" id="IPR005248">
    <property type="entry name" value="NadD/NMNAT"/>
</dbReference>
<dbReference type="EMBL" id="OU900105">
    <property type="protein sequence ID" value="CAG9856202.1"/>
    <property type="molecule type" value="Genomic_DNA"/>
</dbReference>
<comment type="cofactor">
    <cofactor evidence="1">
        <name>Mg(2+)</name>
        <dbReference type="ChEBI" id="CHEBI:18420"/>
    </cofactor>
</comment>
<evidence type="ECO:0000256" key="9">
    <source>
        <dbReference type="ARBA" id="ARBA00022695"/>
    </source>
</evidence>
<dbReference type="PANTHER" id="PTHR12039">
    <property type="entry name" value="NICOTINAMIDE MONONUCLEOTIDE ADENYLYLTRANSFERASE"/>
    <property type="match status" value="1"/>
</dbReference>
<comment type="subcellular location">
    <subcellularLocation>
        <location evidence="2">Mitochondrion</location>
    </subcellularLocation>
</comment>
<dbReference type="GO" id="GO:0005524">
    <property type="term" value="F:ATP binding"/>
    <property type="evidence" value="ECO:0007669"/>
    <property type="project" value="UniProtKB-KW"/>
</dbReference>
<evidence type="ECO:0000256" key="15">
    <source>
        <dbReference type="ARBA" id="ARBA00093425"/>
    </source>
</evidence>
<dbReference type="GO" id="GO:0005759">
    <property type="term" value="C:mitochondrial matrix"/>
    <property type="evidence" value="ECO:0007669"/>
    <property type="project" value="UniProtKB-ARBA"/>
</dbReference>
<evidence type="ECO:0000256" key="7">
    <source>
        <dbReference type="ARBA" id="ARBA00022642"/>
    </source>
</evidence>
<evidence type="ECO:0000256" key="2">
    <source>
        <dbReference type="ARBA" id="ARBA00004173"/>
    </source>
</evidence>
<comment type="pathway">
    <text evidence="3 16">Cofactor biosynthesis; NAD(+) biosynthesis; NAD(+) from nicotinamide D-ribonucleotide: step 1/1.</text>
</comment>
<comment type="function">
    <text evidence="15">Catalyzes the formation of NAD(+) from nicotinamide mononucleotide (NMN) and ATP. Can also use the deamidated form; nicotinic acid mononucleotide (NaMN) as substrate with the same efficiency. Can use triazofurin monophosphate (TrMP) as substrate. Can also use GTP and ITP as nucleotide donors. Also catalyzes the reverse reaction, i.e. the pyrophosphorolytic cleavage of NAD(+). For the pyrophosphorolytic activity, can use NAD(+), NADH, NaAD, nicotinic acid adenine dinucleotide phosphate (NHD), nicotinamide guanine dinucleotide (NGD) as substrates. Fails to cleave phosphorylated dinucleotides NADP(+), NADPH and NaADP(+). Protects against axonal degeneration following injury. May be involved in the maintenance of axonal integrity. Also functions as a stress-response chaperone protein that prevents toxic aggregation of proteins; this function may be independent of its NAD(+) synthesis activity.</text>
</comment>
<evidence type="ECO:0000256" key="14">
    <source>
        <dbReference type="ARBA" id="ARBA00048721"/>
    </source>
</evidence>
<dbReference type="FunFam" id="3.40.50.620:FF:000221">
    <property type="entry name" value="Nicotinamide/nicotinic acid mononucleotide adenylyltransferase 3"/>
    <property type="match status" value="1"/>
</dbReference>
<gene>
    <name evidence="18" type="ORF">PHYEVI_LOCUS2628</name>
</gene>
<dbReference type="GO" id="GO:0000309">
    <property type="term" value="F:nicotinamide-nucleotide adenylyltransferase activity"/>
    <property type="evidence" value="ECO:0007669"/>
    <property type="project" value="UniProtKB-EC"/>
</dbReference>
<comment type="catalytic activity">
    <reaction evidence="16">
        <text>beta-nicotinamide D-ribonucleotide + ATP + H(+) = diphosphate + NAD(+)</text>
        <dbReference type="Rhea" id="RHEA:21360"/>
        <dbReference type="ChEBI" id="CHEBI:14649"/>
        <dbReference type="ChEBI" id="CHEBI:15378"/>
        <dbReference type="ChEBI" id="CHEBI:30616"/>
        <dbReference type="ChEBI" id="CHEBI:33019"/>
        <dbReference type="ChEBI" id="CHEBI:57540"/>
        <dbReference type="EC" id="2.7.7.1"/>
    </reaction>
</comment>
<evidence type="ECO:0000256" key="16">
    <source>
        <dbReference type="RuleBase" id="RU362021"/>
    </source>
</evidence>
<evidence type="ECO:0000256" key="8">
    <source>
        <dbReference type="ARBA" id="ARBA00022679"/>
    </source>
</evidence>
<keyword evidence="10 16" id="KW-0547">Nucleotide-binding</keyword>
<comment type="similarity">
    <text evidence="5 16">Belongs to the eukaryotic NMN adenylyltransferase family.</text>
</comment>
<dbReference type="InterPro" id="IPR051182">
    <property type="entry name" value="Euk_NMN_adenylyltrnsfrase"/>
</dbReference>
<dbReference type="CDD" id="cd09286">
    <property type="entry name" value="NMNAT_Eukarya"/>
    <property type="match status" value="1"/>
</dbReference>
<evidence type="ECO:0000313" key="19">
    <source>
        <dbReference type="Proteomes" id="UP001153712"/>
    </source>
</evidence>
<keyword evidence="19" id="KW-1185">Reference proteome</keyword>
<dbReference type="EC" id="2.7.7.1" evidence="16"/>
<dbReference type="GO" id="GO:0004515">
    <property type="term" value="F:nicotinate-nucleotide adenylyltransferase activity"/>
    <property type="evidence" value="ECO:0007669"/>
    <property type="project" value="UniProtKB-EC"/>
</dbReference>
<dbReference type="OrthoDB" id="422187at2759"/>
<dbReference type="InterPro" id="IPR014729">
    <property type="entry name" value="Rossmann-like_a/b/a_fold"/>
</dbReference>
<evidence type="ECO:0000256" key="5">
    <source>
        <dbReference type="ARBA" id="ARBA00007064"/>
    </source>
</evidence>
<keyword evidence="12 16" id="KW-0520">NAD</keyword>
<dbReference type="Gene3D" id="3.40.50.620">
    <property type="entry name" value="HUPs"/>
    <property type="match status" value="1"/>
</dbReference>
<evidence type="ECO:0000256" key="4">
    <source>
        <dbReference type="ARBA" id="ARBA00005019"/>
    </source>
</evidence>
<comment type="subunit">
    <text evidence="6">Homotetramer.</text>
</comment>
<proteinExistence type="inferred from homology"/>
<comment type="pathway">
    <text evidence="4">Cofactor biosynthesis; NAD(+) biosynthesis; deamido-NAD(+) from nicotinate D-ribonucleotide: step 1/1.</text>
</comment>
<evidence type="ECO:0000256" key="13">
    <source>
        <dbReference type="ARBA" id="ARBA00023128"/>
    </source>
</evidence>
<feature type="domain" description="Cytidyltransferase-like" evidence="17">
    <location>
        <begin position="12"/>
        <end position="219"/>
    </location>
</feature>
<protein>
    <recommendedName>
        <fullName evidence="16">Nicotinamide-nucleotide adenylyltransferase</fullName>
        <ecNumber evidence="16">2.7.7.1</ecNumber>
        <ecNumber evidence="16">2.7.7.18</ecNumber>
    </recommendedName>
</protein>
<evidence type="ECO:0000256" key="12">
    <source>
        <dbReference type="ARBA" id="ARBA00023027"/>
    </source>
</evidence>
<evidence type="ECO:0000256" key="10">
    <source>
        <dbReference type="ARBA" id="ARBA00022741"/>
    </source>
</evidence>
<dbReference type="AlphaFoldDB" id="A0A9N9TDF4"/>
<comment type="catalytic activity">
    <reaction evidence="14 16">
        <text>nicotinate beta-D-ribonucleotide + ATP + H(+) = deamido-NAD(+) + diphosphate</text>
        <dbReference type="Rhea" id="RHEA:22860"/>
        <dbReference type="ChEBI" id="CHEBI:15378"/>
        <dbReference type="ChEBI" id="CHEBI:30616"/>
        <dbReference type="ChEBI" id="CHEBI:33019"/>
        <dbReference type="ChEBI" id="CHEBI:57502"/>
        <dbReference type="ChEBI" id="CHEBI:58437"/>
        <dbReference type="EC" id="2.7.7.18"/>
    </reaction>
</comment>
<dbReference type="EC" id="2.7.7.18" evidence="16"/>
<accession>A0A9N9TDF4</accession>
<dbReference type="Proteomes" id="UP001153712">
    <property type="component" value="Chromosome 12"/>
</dbReference>
<dbReference type="NCBIfam" id="TIGR00482">
    <property type="entry name" value="nicotinate (nicotinamide) nucleotide adenylyltransferase"/>
    <property type="match status" value="1"/>
</dbReference>
<evidence type="ECO:0000259" key="17">
    <source>
        <dbReference type="Pfam" id="PF01467"/>
    </source>
</evidence>
<sequence>MSPQYPTRVVLLACGSYNPVTNMHLRMFEIAKDYLHNIGNCVVIGGVISPVHDAYGKKDLVSSTHRLEMLRSALQNHEWIRLSDWECRQENWSLTKQVIRYHQNHLNAAINRNSENDQLDINENELKWIPENVKLDNRPIKVKLLCGADLLESFGTPGLWADEDLEEIVGQQGLIVITRMNTNPSEFIYNSDLLSKYMANITLVTEWITNEISSTKIRRALRRNESVRYLVPDRVLEYIYRNNLYGSQRTSKYLQLPFREAFPTPSPDAGVATPSVLVNCLNACNNNNNNNNVLHKRATLSIDTVDGFTGPGHAVKITGETVKITGDGAKEVSRGGAPTEEEVEGGSRGRENLVKFIFTKHGIQVISDVETIV</sequence>
<keyword evidence="11 16" id="KW-0067">ATP-binding</keyword>
<dbReference type="GO" id="GO:0009435">
    <property type="term" value="P:NAD+ biosynthetic process"/>
    <property type="evidence" value="ECO:0007669"/>
    <property type="project" value="InterPro"/>
</dbReference>
<dbReference type="PANTHER" id="PTHR12039:SF0">
    <property type="entry name" value="NICOTINAMIDE-NUCLEOTIDE ADENYLYLTRANSFERASE"/>
    <property type="match status" value="1"/>
</dbReference>
<evidence type="ECO:0000313" key="18">
    <source>
        <dbReference type="EMBL" id="CAG9856202.1"/>
    </source>
</evidence>